<dbReference type="EC" id="3.5.2.6" evidence="3"/>
<dbReference type="EMBL" id="JAEKMH010000003">
    <property type="protein sequence ID" value="MBJ3786158.1"/>
    <property type="molecule type" value="Genomic_DNA"/>
</dbReference>
<feature type="chain" id="PRO_5037807901" description="beta-lactamase" evidence="7">
    <location>
        <begin position="25"/>
        <end position="271"/>
    </location>
</feature>
<dbReference type="AlphaFoldDB" id="A0A934ISV8"/>
<comment type="caution">
    <text evidence="9">The sequence shown here is derived from an EMBL/GenBank/DDBJ whole genome shotgun (WGS) entry which is preliminary data.</text>
</comment>
<dbReference type="GO" id="GO:0005886">
    <property type="term" value="C:plasma membrane"/>
    <property type="evidence" value="ECO:0007669"/>
    <property type="project" value="TreeGrafter"/>
</dbReference>
<feature type="signal peptide" evidence="7">
    <location>
        <begin position="1"/>
        <end position="24"/>
    </location>
</feature>
<dbReference type="RefSeq" id="WP_198877334.1">
    <property type="nucleotide sequence ID" value="NZ_JAEKMH010000003.1"/>
</dbReference>
<keyword evidence="6" id="KW-0046">Antibiotic resistance</keyword>
<feature type="domain" description="Penicillin-binding protein transpeptidase" evidence="8">
    <location>
        <begin position="28"/>
        <end position="248"/>
    </location>
</feature>
<comment type="catalytic activity">
    <reaction evidence="1">
        <text>a beta-lactam + H2O = a substituted beta-amino acid</text>
        <dbReference type="Rhea" id="RHEA:20401"/>
        <dbReference type="ChEBI" id="CHEBI:15377"/>
        <dbReference type="ChEBI" id="CHEBI:35627"/>
        <dbReference type="ChEBI" id="CHEBI:140347"/>
        <dbReference type="EC" id="3.5.2.6"/>
    </reaction>
</comment>
<accession>A0A934ISV8</accession>
<dbReference type="GO" id="GO:0071555">
    <property type="term" value="P:cell wall organization"/>
    <property type="evidence" value="ECO:0007669"/>
    <property type="project" value="TreeGrafter"/>
</dbReference>
<evidence type="ECO:0000256" key="6">
    <source>
        <dbReference type="ARBA" id="ARBA00023251"/>
    </source>
</evidence>
<dbReference type="PANTHER" id="PTHR30627">
    <property type="entry name" value="PEPTIDOGLYCAN D,D-TRANSPEPTIDASE"/>
    <property type="match status" value="1"/>
</dbReference>
<dbReference type="GO" id="GO:0046677">
    <property type="term" value="P:response to antibiotic"/>
    <property type="evidence" value="ECO:0007669"/>
    <property type="project" value="UniProtKB-KW"/>
</dbReference>
<evidence type="ECO:0000256" key="7">
    <source>
        <dbReference type="SAM" id="SignalP"/>
    </source>
</evidence>
<keyword evidence="4 7" id="KW-0732">Signal</keyword>
<evidence type="ECO:0000313" key="9">
    <source>
        <dbReference type="EMBL" id="MBJ3786158.1"/>
    </source>
</evidence>
<dbReference type="NCBIfam" id="NF000270">
    <property type="entry name" value="bla_class_D_alt"/>
    <property type="match status" value="1"/>
</dbReference>
<organism evidence="9 10">
    <name type="scientific">Devosia sediminis</name>
    <dbReference type="NCBI Taxonomy" id="2798801"/>
    <lineage>
        <taxon>Bacteria</taxon>
        <taxon>Pseudomonadati</taxon>
        <taxon>Pseudomonadota</taxon>
        <taxon>Alphaproteobacteria</taxon>
        <taxon>Hyphomicrobiales</taxon>
        <taxon>Devosiaceae</taxon>
        <taxon>Devosia</taxon>
    </lineage>
</organism>
<gene>
    <name evidence="9" type="primary">blaOXA</name>
    <name evidence="9" type="ORF">JEQ47_15650</name>
</gene>
<keyword evidence="5" id="KW-0378">Hydrolase</keyword>
<name>A0A934ISV8_9HYPH</name>
<evidence type="ECO:0000313" key="10">
    <source>
        <dbReference type="Proteomes" id="UP000602124"/>
    </source>
</evidence>
<dbReference type="GO" id="GO:0008800">
    <property type="term" value="F:beta-lactamase activity"/>
    <property type="evidence" value="ECO:0007669"/>
    <property type="project" value="UniProtKB-EC"/>
</dbReference>
<dbReference type="GO" id="GO:0008658">
    <property type="term" value="F:penicillin binding"/>
    <property type="evidence" value="ECO:0007669"/>
    <property type="project" value="InterPro"/>
</dbReference>
<evidence type="ECO:0000256" key="2">
    <source>
        <dbReference type="ARBA" id="ARBA00007898"/>
    </source>
</evidence>
<evidence type="ECO:0000259" key="8">
    <source>
        <dbReference type="Pfam" id="PF00905"/>
    </source>
</evidence>
<dbReference type="PANTHER" id="PTHR30627:SF6">
    <property type="entry name" value="BETA-LACTAMASE YBXI-RELATED"/>
    <property type="match status" value="1"/>
</dbReference>
<reference evidence="9" key="1">
    <citation type="submission" date="2020-12" db="EMBL/GenBank/DDBJ databases">
        <title>Devosia sp. MSA67 isolated from Mo River.</title>
        <authorList>
            <person name="Ma F."/>
            <person name="Zi Z."/>
        </authorList>
    </citation>
    <scope>NUCLEOTIDE SEQUENCE</scope>
    <source>
        <strain evidence="9">MSA67</strain>
    </source>
</reference>
<evidence type="ECO:0000256" key="5">
    <source>
        <dbReference type="ARBA" id="ARBA00022801"/>
    </source>
</evidence>
<dbReference type="InterPro" id="IPR012338">
    <property type="entry name" value="Beta-lactam/transpept-like"/>
</dbReference>
<dbReference type="Pfam" id="PF00905">
    <property type="entry name" value="Transpeptidase"/>
    <property type="match status" value="1"/>
</dbReference>
<evidence type="ECO:0000256" key="3">
    <source>
        <dbReference type="ARBA" id="ARBA00012865"/>
    </source>
</evidence>
<evidence type="ECO:0000256" key="4">
    <source>
        <dbReference type="ARBA" id="ARBA00022729"/>
    </source>
</evidence>
<dbReference type="InterPro" id="IPR050515">
    <property type="entry name" value="Beta-lactam/transpept"/>
</dbReference>
<keyword evidence="10" id="KW-1185">Reference proteome</keyword>
<dbReference type="Gene3D" id="3.40.710.10">
    <property type="entry name" value="DD-peptidase/beta-lactamase superfamily"/>
    <property type="match status" value="1"/>
</dbReference>
<dbReference type="Proteomes" id="UP000602124">
    <property type="component" value="Unassembled WGS sequence"/>
</dbReference>
<protein>
    <recommendedName>
        <fullName evidence="3">beta-lactamase</fullName>
        <ecNumber evidence="3">3.5.2.6</ecNumber>
    </recommendedName>
</protein>
<sequence>MYKIKPLAALVFVVLSLATVPASARTICTLVVEPVSREILLSEGDCETRVTPASTFKLPLAVMAFDAGIITSPTEPKYPFREGYPDWVAAWRQDTDPTMWMHYSNVWYSQRLTEQLGMEALTDYARRFNYGNADFSGDPGRDNGLERSWISSSLQISPMEQIAFMAALILGHLPVSEAATEGALGLLESPGMADGWQVWGKTGSAYPRRADYSFDYASGWGWYVGWAEKDDRRVVFVRLNQDDQRHEVTAGLRARDGLMAEWSAVAARSGL</sequence>
<evidence type="ECO:0000256" key="1">
    <source>
        <dbReference type="ARBA" id="ARBA00001526"/>
    </source>
</evidence>
<dbReference type="SUPFAM" id="SSF56601">
    <property type="entry name" value="beta-lactamase/transpeptidase-like"/>
    <property type="match status" value="1"/>
</dbReference>
<comment type="similarity">
    <text evidence="2">Belongs to the class-D beta-lactamase family.</text>
</comment>
<dbReference type="InterPro" id="IPR001460">
    <property type="entry name" value="PCN-bd_Tpept"/>
</dbReference>
<proteinExistence type="inferred from homology"/>